<evidence type="ECO:0000313" key="3">
    <source>
        <dbReference type="EMBL" id="MED6294455.1"/>
    </source>
</evidence>
<keyword evidence="2" id="KW-1133">Transmembrane helix</keyword>
<feature type="non-terminal residue" evidence="3">
    <location>
        <position position="244"/>
    </location>
</feature>
<organism evidence="3 4">
    <name type="scientific">Characodon lateralis</name>
    <dbReference type="NCBI Taxonomy" id="208331"/>
    <lineage>
        <taxon>Eukaryota</taxon>
        <taxon>Metazoa</taxon>
        <taxon>Chordata</taxon>
        <taxon>Craniata</taxon>
        <taxon>Vertebrata</taxon>
        <taxon>Euteleostomi</taxon>
        <taxon>Actinopterygii</taxon>
        <taxon>Neopterygii</taxon>
        <taxon>Teleostei</taxon>
        <taxon>Neoteleostei</taxon>
        <taxon>Acanthomorphata</taxon>
        <taxon>Ovalentaria</taxon>
        <taxon>Atherinomorphae</taxon>
        <taxon>Cyprinodontiformes</taxon>
        <taxon>Goodeidae</taxon>
        <taxon>Characodon</taxon>
    </lineage>
</organism>
<gene>
    <name evidence="3" type="ORF">CHARACLAT_021235</name>
</gene>
<accession>A0ABU7F572</accession>
<feature type="non-terminal residue" evidence="3">
    <location>
        <position position="1"/>
    </location>
</feature>
<feature type="transmembrane region" description="Helical" evidence="2">
    <location>
        <begin position="218"/>
        <end position="235"/>
    </location>
</feature>
<proteinExistence type="predicted"/>
<evidence type="ECO:0000313" key="4">
    <source>
        <dbReference type="Proteomes" id="UP001352852"/>
    </source>
</evidence>
<evidence type="ECO:0000256" key="2">
    <source>
        <dbReference type="SAM" id="Phobius"/>
    </source>
</evidence>
<dbReference type="Proteomes" id="UP001352852">
    <property type="component" value="Unassembled WGS sequence"/>
</dbReference>
<keyword evidence="4" id="KW-1185">Reference proteome</keyword>
<feature type="region of interest" description="Disordered" evidence="1">
    <location>
        <begin position="1"/>
        <end position="25"/>
    </location>
</feature>
<protein>
    <submittedName>
        <fullName evidence="3">Uncharacterized protein</fullName>
    </submittedName>
</protein>
<name>A0ABU7F572_9TELE</name>
<keyword evidence="2" id="KW-0812">Transmembrane</keyword>
<dbReference type="EMBL" id="JAHUTJ010075836">
    <property type="protein sequence ID" value="MED6294455.1"/>
    <property type="molecule type" value="Genomic_DNA"/>
</dbReference>
<keyword evidence="2" id="KW-0472">Membrane</keyword>
<comment type="caution">
    <text evidence="3">The sequence shown here is derived from an EMBL/GenBank/DDBJ whole genome shotgun (WGS) entry which is preliminary data.</text>
</comment>
<reference evidence="3 4" key="1">
    <citation type="submission" date="2021-06" db="EMBL/GenBank/DDBJ databases">
        <authorList>
            <person name="Palmer J.M."/>
        </authorList>
    </citation>
    <scope>NUCLEOTIDE SEQUENCE [LARGE SCALE GENOMIC DNA]</scope>
    <source>
        <strain evidence="3 4">CL_MEX2019</strain>
        <tissue evidence="3">Muscle</tissue>
    </source>
</reference>
<evidence type="ECO:0000256" key="1">
    <source>
        <dbReference type="SAM" id="MobiDB-lite"/>
    </source>
</evidence>
<sequence>TPSSGGVPGTSHRKDPQGIAQDTLEGLGLSAGLGTSWAPPGGAGGDVWGEGRLGVSAESAAPATRAVMVRLGQEDSRACLARKEMKDPEDFQGCRDPSDCRVCPALLVRRERMEMSDQWVHQVLPVPEVHRAPVDLMVHKVPLEVLVQWEVLVRREKLVKPVTQDHLESLVFKAFEERLVRKEKPAHLELLDPLVDEDPPETMVPRETQDLSASPETLVPLVSLVLGVLMVYLVIKVMMERQDN</sequence>